<dbReference type="Pfam" id="PF00076">
    <property type="entry name" value="RRM_1"/>
    <property type="match status" value="2"/>
</dbReference>
<feature type="non-terminal residue" evidence="5">
    <location>
        <position position="1"/>
    </location>
</feature>
<feature type="compositionally biased region" description="Basic and acidic residues" evidence="3">
    <location>
        <begin position="211"/>
        <end position="222"/>
    </location>
</feature>
<feature type="compositionally biased region" description="Acidic residues" evidence="3">
    <location>
        <begin position="223"/>
        <end position="236"/>
    </location>
</feature>
<evidence type="ECO:0000256" key="1">
    <source>
        <dbReference type="ARBA" id="ARBA00022884"/>
    </source>
</evidence>
<evidence type="ECO:0000313" key="5">
    <source>
        <dbReference type="EMBL" id="GMH51375.1"/>
    </source>
</evidence>
<dbReference type="PANTHER" id="PTHR48024">
    <property type="entry name" value="GEO13361P1-RELATED"/>
    <property type="match status" value="1"/>
</dbReference>
<evidence type="ECO:0000256" key="2">
    <source>
        <dbReference type="PROSITE-ProRule" id="PRU00176"/>
    </source>
</evidence>
<dbReference type="InterPro" id="IPR000504">
    <property type="entry name" value="RRM_dom"/>
</dbReference>
<sequence length="347" mass="37008">MILNLPYTTTHSSLRSHLAAFASPPSILEVHVVSDDLGRSKGYAFVRFLDKASSERVRLALDGTAVSGRIVRALRAKDDGRLSSRASSLLESGLSYKDKKDISRREGAMDSRVGNSATYVDQDAATGHVAGAMGVDKGDVINLEEGGAAARVAIAEAEISEVLVAPTGTTAVVVYSSVGDAKRGFRRMAYARGEGGKPIYIEWARRIEGAEREEGDKGREGKEEEEEEEEEEEDGGDTTKSSTTLFVKNLNFLTTAAELKDYFSSITGPDTVLASTIPTKDSGSKSMGYGFVQFKDAGSMRKGKREGGAKLLEGHKLECKVSEKVIAKTTKAAKALGKRGGGKGGKK</sequence>
<evidence type="ECO:0000313" key="6">
    <source>
        <dbReference type="Proteomes" id="UP001165082"/>
    </source>
</evidence>
<dbReference type="EMBL" id="BRXZ01000703">
    <property type="protein sequence ID" value="GMH51375.1"/>
    <property type="molecule type" value="Genomic_DNA"/>
</dbReference>
<keyword evidence="1 2" id="KW-0694">RNA-binding</keyword>
<dbReference type="SUPFAM" id="SSF54928">
    <property type="entry name" value="RNA-binding domain, RBD"/>
    <property type="match status" value="2"/>
</dbReference>
<dbReference type="InterPro" id="IPR035979">
    <property type="entry name" value="RBD_domain_sf"/>
</dbReference>
<dbReference type="SMART" id="SM00360">
    <property type="entry name" value="RRM"/>
    <property type="match status" value="2"/>
</dbReference>
<keyword evidence="6" id="KW-1185">Reference proteome</keyword>
<dbReference type="AlphaFoldDB" id="A0A9W6ZJE0"/>
<feature type="domain" description="RRM" evidence="4">
    <location>
        <begin position="243"/>
        <end position="324"/>
    </location>
</feature>
<organism evidence="5 6">
    <name type="scientific">Triparma retinervis</name>
    <dbReference type="NCBI Taxonomy" id="2557542"/>
    <lineage>
        <taxon>Eukaryota</taxon>
        <taxon>Sar</taxon>
        <taxon>Stramenopiles</taxon>
        <taxon>Ochrophyta</taxon>
        <taxon>Bolidophyceae</taxon>
        <taxon>Parmales</taxon>
        <taxon>Triparmaceae</taxon>
        <taxon>Triparma</taxon>
    </lineage>
</organism>
<gene>
    <name evidence="5" type="ORF">TrRE_jg11472</name>
</gene>
<dbReference type="InterPro" id="IPR050886">
    <property type="entry name" value="RNA-binding_reg"/>
</dbReference>
<dbReference type="PANTHER" id="PTHR48024:SF56">
    <property type="entry name" value="HETEROGENEOUS NUCLEAR RIBONUCLEOPROTEIN A0"/>
    <property type="match status" value="1"/>
</dbReference>
<dbReference type="InterPro" id="IPR012677">
    <property type="entry name" value="Nucleotide-bd_a/b_plait_sf"/>
</dbReference>
<accession>A0A9W6ZJE0</accession>
<dbReference type="PROSITE" id="PS50102">
    <property type="entry name" value="RRM"/>
    <property type="match status" value="2"/>
</dbReference>
<evidence type="ECO:0000256" key="3">
    <source>
        <dbReference type="SAM" id="MobiDB-lite"/>
    </source>
</evidence>
<name>A0A9W6ZJE0_9STRA</name>
<proteinExistence type="predicted"/>
<feature type="region of interest" description="Disordered" evidence="3">
    <location>
        <begin position="211"/>
        <end position="242"/>
    </location>
</feature>
<reference evidence="5" key="1">
    <citation type="submission" date="2022-07" db="EMBL/GenBank/DDBJ databases">
        <title>Genome analysis of Parmales, a sister group of diatoms, reveals the evolutionary specialization of diatoms from phago-mixotrophs to photoautotrophs.</title>
        <authorList>
            <person name="Ban H."/>
            <person name="Sato S."/>
            <person name="Yoshikawa S."/>
            <person name="Kazumasa Y."/>
            <person name="Nakamura Y."/>
            <person name="Ichinomiya M."/>
            <person name="Saitoh K."/>
            <person name="Sato N."/>
            <person name="Blanc-Mathieu R."/>
            <person name="Endo H."/>
            <person name="Kuwata A."/>
            <person name="Ogata H."/>
        </authorList>
    </citation>
    <scope>NUCLEOTIDE SEQUENCE</scope>
</reference>
<protein>
    <recommendedName>
        <fullName evidence="4">RRM domain-containing protein</fullName>
    </recommendedName>
</protein>
<dbReference type="Gene3D" id="3.30.70.330">
    <property type="match status" value="3"/>
</dbReference>
<dbReference type="OrthoDB" id="439808at2759"/>
<dbReference type="Proteomes" id="UP001165082">
    <property type="component" value="Unassembled WGS sequence"/>
</dbReference>
<comment type="caution">
    <text evidence="5">The sequence shown here is derived from an EMBL/GenBank/DDBJ whole genome shotgun (WGS) entry which is preliminary data.</text>
</comment>
<feature type="domain" description="RRM" evidence="4">
    <location>
        <begin position="1"/>
        <end position="78"/>
    </location>
</feature>
<evidence type="ECO:0000259" key="4">
    <source>
        <dbReference type="PROSITE" id="PS50102"/>
    </source>
</evidence>
<dbReference type="GO" id="GO:0003723">
    <property type="term" value="F:RNA binding"/>
    <property type="evidence" value="ECO:0007669"/>
    <property type="project" value="UniProtKB-UniRule"/>
</dbReference>